<evidence type="ECO:0000256" key="3">
    <source>
        <dbReference type="ARBA" id="ARBA00022692"/>
    </source>
</evidence>
<evidence type="ECO:0000256" key="2">
    <source>
        <dbReference type="ARBA" id="ARBA00022475"/>
    </source>
</evidence>
<evidence type="ECO:0000256" key="5">
    <source>
        <dbReference type="ARBA" id="ARBA00023136"/>
    </source>
</evidence>
<feature type="compositionally biased region" description="Basic and acidic residues" evidence="6">
    <location>
        <begin position="1"/>
        <end position="18"/>
    </location>
</feature>
<feature type="transmembrane region" description="Helical" evidence="7">
    <location>
        <begin position="148"/>
        <end position="172"/>
    </location>
</feature>
<organism evidence="9 10">
    <name type="scientific">Tautonia sociabilis</name>
    <dbReference type="NCBI Taxonomy" id="2080755"/>
    <lineage>
        <taxon>Bacteria</taxon>
        <taxon>Pseudomonadati</taxon>
        <taxon>Planctomycetota</taxon>
        <taxon>Planctomycetia</taxon>
        <taxon>Isosphaerales</taxon>
        <taxon>Isosphaeraceae</taxon>
        <taxon>Tautonia</taxon>
    </lineage>
</organism>
<evidence type="ECO:0000256" key="1">
    <source>
        <dbReference type="ARBA" id="ARBA00004651"/>
    </source>
</evidence>
<dbReference type="GO" id="GO:0005886">
    <property type="term" value="C:plasma membrane"/>
    <property type="evidence" value="ECO:0007669"/>
    <property type="project" value="UniProtKB-SubCell"/>
</dbReference>
<keyword evidence="10" id="KW-1185">Reference proteome</keyword>
<evidence type="ECO:0000256" key="6">
    <source>
        <dbReference type="SAM" id="MobiDB-lite"/>
    </source>
</evidence>
<dbReference type="PANTHER" id="PTHR43738">
    <property type="entry name" value="ABC TRANSPORTER, MEMBRANE PROTEIN"/>
    <property type="match status" value="1"/>
</dbReference>
<accession>A0A432MDK6</accession>
<keyword evidence="5 7" id="KW-0472">Membrane</keyword>
<dbReference type="EMBL" id="RYZH01000068">
    <property type="protein sequence ID" value="RUL82815.1"/>
    <property type="molecule type" value="Genomic_DNA"/>
</dbReference>
<keyword evidence="2" id="KW-1003">Cell membrane</keyword>
<dbReference type="InterPro" id="IPR051125">
    <property type="entry name" value="ABC-4/HrtB_transporter"/>
</dbReference>
<dbReference type="InterPro" id="IPR003838">
    <property type="entry name" value="ABC3_permease_C"/>
</dbReference>
<evidence type="ECO:0000256" key="7">
    <source>
        <dbReference type="SAM" id="Phobius"/>
    </source>
</evidence>
<comment type="caution">
    <text evidence="9">The sequence shown here is derived from an EMBL/GenBank/DDBJ whole genome shotgun (WGS) entry which is preliminary data.</text>
</comment>
<feature type="transmembrane region" description="Helical" evidence="7">
    <location>
        <begin position="193"/>
        <end position="220"/>
    </location>
</feature>
<dbReference type="PANTHER" id="PTHR43738:SF2">
    <property type="entry name" value="ABC TRANSPORTER PERMEASE"/>
    <property type="match status" value="1"/>
</dbReference>
<feature type="compositionally biased region" description="Basic and acidic residues" evidence="6">
    <location>
        <begin position="80"/>
        <end position="93"/>
    </location>
</feature>
<name>A0A432MDK6_9BACT</name>
<feature type="compositionally biased region" description="Basic and acidic residues" evidence="6">
    <location>
        <begin position="25"/>
        <end position="35"/>
    </location>
</feature>
<feature type="region of interest" description="Disordered" evidence="6">
    <location>
        <begin position="1"/>
        <end position="93"/>
    </location>
</feature>
<dbReference type="AlphaFoldDB" id="A0A432MDK6"/>
<reference evidence="9 10" key="1">
    <citation type="submission" date="2018-12" db="EMBL/GenBank/DDBJ databases">
        <authorList>
            <person name="Toschakov S.V."/>
        </authorList>
    </citation>
    <scope>NUCLEOTIDE SEQUENCE [LARGE SCALE GENOMIC DNA]</scope>
    <source>
        <strain evidence="9 10">GM2012</strain>
    </source>
</reference>
<feature type="transmembrane region" description="Helical" evidence="7">
    <location>
        <begin position="240"/>
        <end position="263"/>
    </location>
</feature>
<evidence type="ECO:0000259" key="8">
    <source>
        <dbReference type="Pfam" id="PF02687"/>
    </source>
</evidence>
<reference evidence="9 10" key="2">
    <citation type="submission" date="2019-01" db="EMBL/GenBank/DDBJ databases">
        <title>Tautonia sociabilis, a novel thermotolerant planctomycete of Isosphaeraceae family, isolated from a 4000 m deep subterranean habitat.</title>
        <authorList>
            <person name="Kovaleva O.L."/>
            <person name="Elcheninov A.G."/>
            <person name="Van Heerden E."/>
            <person name="Toshchakov S.V."/>
            <person name="Novikov A."/>
            <person name="Bonch-Osmolovskaya E.A."/>
            <person name="Kublanov I.V."/>
        </authorList>
    </citation>
    <scope>NUCLEOTIDE SEQUENCE [LARGE SCALE GENOMIC DNA]</scope>
    <source>
        <strain evidence="9 10">GM2012</strain>
    </source>
</reference>
<keyword evidence="4 7" id="KW-1133">Transmembrane helix</keyword>
<dbReference type="Pfam" id="PF02687">
    <property type="entry name" value="FtsX"/>
    <property type="match status" value="1"/>
</dbReference>
<proteinExistence type="predicted"/>
<keyword evidence="3 7" id="KW-0812">Transmembrane</keyword>
<evidence type="ECO:0000313" key="9">
    <source>
        <dbReference type="EMBL" id="RUL82815.1"/>
    </source>
</evidence>
<evidence type="ECO:0000256" key="4">
    <source>
        <dbReference type="ARBA" id="ARBA00022989"/>
    </source>
</evidence>
<protein>
    <submittedName>
        <fullName evidence="9">ABC transporter permease</fullName>
    </submittedName>
</protein>
<gene>
    <name evidence="9" type="ORF">TsocGM_23135</name>
</gene>
<dbReference type="Proteomes" id="UP000280296">
    <property type="component" value="Unassembled WGS sequence"/>
</dbReference>
<feature type="compositionally biased region" description="Basic and acidic residues" evidence="6">
    <location>
        <begin position="43"/>
        <end position="67"/>
    </location>
</feature>
<sequence>MPDRHDDEDVHDQDHLHAENQPTHLEGDDHEHGGHEQANLGDHGQDAHANGHAEPDDHGHGHDHGELEATAPADHDDDDHDHAGHQGHDHGPVPVEQREVTAILVRTANPVASALLPNRINEGPVAQAVSPAREIRGLFEEVVGPIQWALLGLAALVVVVAAVGILVSLVNSMGARRREIAVMRALGARRRDVLTIVLLESLLLGVAGGAAGWLLGHALLGVVGPLAAARTGIAVGPLSFAAAELAILPLVALLATLAGYLPARMAYRTDVARALGSSA</sequence>
<evidence type="ECO:0000313" key="10">
    <source>
        <dbReference type="Proteomes" id="UP000280296"/>
    </source>
</evidence>
<comment type="subcellular location">
    <subcellularLocation>
        <location evidence="1">Cell membrane</location>
        <topology evidence="1">Multi-pass membrane protein</topology>
    </subcellularLocation>
</comment>
<feature type="domain" description="ABC3 transporter permease C-terminal" evidence="8">
    <location>
        <begin position="153"/>
        <end position="269"/>
    </location>
</feature>